<keyword evidence="1" id="KW-0472">Membrane</keyword>
<dbReference type="EMBL" id="VEVO01000008">
    <property type="protein sequence ID" value="KAF0038458.1"/>
    <property type="molecule type" value="Genomic_DNA"/>
</dbReference>
<protein>
    <submittedName>
        <fullName evidence="2">Uncharacterized protein</fullName>
    </submittedName>
</protein>
<proteinExistence type="predicted"/>
<dbReference type="AlphaFoldDB" id="A0A6A4T2A1"/>
<name>A0A6A4T2A1_SCOMX</name>
<organism evidence="2 3">
    <name type="scientific">Scophthalmus maximus</name>
    <name type="common">Turbot</name>
    <name type="synonym">Psetta maxima</name>
    <dbReference type="NCBI Taxonomy" id="52904"/>
    <lineage>
        <taxon>Eukaryota</taxon>
        <taxon>Metazoa</taxon>
        <taxon>Chordata</taxon>
        <taxon>Craniata</taxon>
        <taxon>Vertebrata</taxon>
        <taxon>Euteleostomi</taxon>
        <taxon>Actinopterygii</taxon>
        <taxon>Neopterygii</taxon>
        <taxon>Teleostei</taxon>
        <taxon>Neoteleostei</taxon>
        <taxon>Acanthomorphata</taxon>
        <taxon>Carangaria</taxon>
        <taxon>Pleuronectiformes</taxon>
        <taxon>Pleuronectoidei</taxon>
        <taxon>Scophthalmidae</taxon>
        <taxon>Scophthalmus</taxon>
    </lineage>
</organism>
<keyword evidence="1" id="KW-0812">Transmembrane</keyword>
<evidence type="ECO:0000313" key="3">
    <source>
        <dbReference type="Proteomes" id="UP000438429"/>
    </source>
</evidence>
<sequence length="266" mass="29578">MNAVVFSFYTVKVLPVRNLSDAHVVEKRGYVETTTAFETPQLVYHTVQSDECKCPFSHVSFADRQHFSSSGAVECHFSEPTGGRRCFGEEGQPLLFHLKNSADTDIRLIKDSKHLILRAINNQIVKLNDEYVNQPELFTGGTINQRDTGDYLVQEFRADGALLRKVNIHLEIQDSFPSSLMVTVAATAGGVTVLLLVALCLGKINHHNRSRPMTVNDVSIRVSAKHNGPSVADRFDDRTEPAGKLRGVIVVSEEQAPVLTWAFEEE</sequence>
<gene>
    <name evidence="2" type="ORF">F2P81_008942</name>
</gene>
<dbReference type="Proteomes" id="UP000438429">
    <property type="component" value="Unassembled WGS sequence"/>
</dbReference>
<feature type="transmembrane region" description="Helical" evidence="1">
    <location>
        <begin position="180"/>
        <end position="201"/>
    </location>
</feature>
<reference evidence="2 3" key="1">
    <citation type="submission" date="2019-06" db="EMBL/GenBank/DDBJ databases">
        <title>Draft genomes of female and male turbot (Scophthalmus maximus).</title>
        <authorList>
            <person name="Xu H."/>
            <person name="Xu X.-W."/>
            <person name="Shao C."/>
            <person name="Chen S."/>
        </authorList>
    </citation>
    <scope>NUCLEOTIDE SEQUENCE [LARGE SCALE GENOMIC DNA]</scope>
    <source>
        <strain evidence="2">Ysfricsl-2016a</strain>
        <tissue evidence="2">Blood</tissue>
    </source>
</reference>
<comment type="caution">
    <text evidence="2">The sequence shown here is derived from an EMBL/GenBank/DDBJ whole genome shotgun (WGS) entry which is preliminary data.</text>
</comment>
<evidence type="ECO:0000256" key="1">
    <source>
        <dbReference type="SAM" id="Phobius"/>
    </source>
</evidence>
<keyword evidence="1" id="KW-1133">Transmembrane helix</keyword>
<accession>A0A6A4T2A1</accession>
<evidence type="ECO:0000313" key="2">
    <source>
        <dbReference type="EMBL" id="KAF0038458.1"/>
    </source>
</evidence>